<keyword evidence="2" id="KW-1185">Reference proteome</keyword>
<proteinExistence type="predicted"/>
<dbReference type="Proteomes" id="UP001346869">
    <property type="component" value="Unassembled WGS sequence"/>
</dbReference>
<reference evidence="1 2" key="2">
    <citation type="journal article" date="2023" name="Mol. Biol. Evol.">
        <title>Genomics of Secondarily Temperate Adaptation in the Only Non-Antarctic Icefish.</title>
        <authorList>
            <person name="Rivera-Colon A.G."/>
            <person name="Rayamajhi N."/>
            <person name="Minhas B.F."/>
            <person name="Madrigal G."/>
            <person name="Bilyk K.T."/>
            <person name="Yoon V."/>
            <person name="Hune M."/>
            <person name="Gregory S."/>
            <person name="Cheng C.H.C."/>
            <person name="Catchen J.M."/>
        </authorList>
    </citation>
    <scope>NUCLEOTIDE SEQUENCE [LARGE SCALE GENOMIC DNA]</scope>
    <source>
        <strain evidence="1">JMC-PN-2008</strain>
    </source>
</reference>
<evidence type="ECO:0000313" key="2">
    <source>
        <dbReference type="Proteomes" id="UP001346869"/>
    </source>
</evidence>
<dbReference type="AlphaFoldDB" id="A0AAN8ART0"/>
<gene>
    <name evidence="1" type="ORF">PBY51_016103</name>
</gene>
<reference evidence="1 2" key="1">
    <citation type="journal article" date="2023" name="Genes (Basel)">
        <title>Chromosome-Level Genome Assembly and Circadian Gene Repertoire of the Patagonia Blennie Eleginops maclovinus-The Closest Ancestral Proxy of Antarctic Cryonotothenioids.</title>
        <authorList>
            <person name="Cheng C.C."/>
            <person name="Rivera-Colon A.G."/>
            <person name="Minhas B.F."/>
            <person name="Wilson L."/>
            <person name="Rayamajhi N."/>
            <person name="Vargas-Chacoff L."/>
            <person name="Catchen J.M."/>
        </authorList>
    </citation>
    <scope>NUCLEOTIDE SEQUENCE [LARGE SCALE GENOMIC DNA]</scope>
    <source>
        <strain evidence="1">JMC-PN-2008</strain>
    </source>
</reference>
<sequence>MENQDFQVLREARDQPDPREKRVTKETLGQGVLLTTAHMQVCTVIRFSLSRVTKARLAPLVLLVLQVPPVPEDPLVTQARMVHVALLASRGFQVVMVLRGNKERLGSREKMVSPGIQDQRVLQERRERQVREKKEKEAWMDFQDLRETKGK</sequence>
<comment type="caution">
    <text evidence="1">The sequence shown here is derived from an EMBL/GenBank/DDBJ whole genome shotgun (WGS) entry which is preliminary data.</text>
</comment>
<name>A0AAN8ART0_ELEMC</name>
<organism evidence="1 2">
    <name type="scientific">Eleginops maclovinus</name>
    <name type="common">Patagonian blennie</name>
    <name type="synonym">Eleginus maclovinus</name>
    <dbReference type="NCBI Taxonomy" id="56733"/>
    <lineage>
        <taxon>Eukaryota</taxon>
        <taxon>Metazoa</taxon>
        <taxon>Chordata</taxon>
        <taxon>Craniata</taxon>
        <taxon>Vertebrata</taxon>
        <taxon>Euteleostomi</taxon>
        <taxon>Actinopterygii</taxon>
        <taxon>Neopterygii</taxon>
        <taxon>Teleostei</taxon>
        <taxon>Neoteleostei</taxon>
        <taxon>Acanthomorphata</taxon>
        <taxon>Eupercaria</taxon>
        <taxon>Perciformes</taxon>
        <taxon>Notothenioidei</taxon>
        <taxon>Eleginopidae</taxon>
        <taxon>Eleginops</taxon>
    </lineage>
</organism>
<evidence type="ECO:0000313" key="1">
    <source>
        <dbReference type="EMBL" id="KAK5864897.1"/>
    </source>
</evidence>
<accession>A0AAN8ART0</accession>
<protein>
    <submittedName>
        <fullName evidence="1">Uncharacterized protein</fullName>
    </submittedName>
</protein>
<dbReference type="EMBL" id="JAUZQC010000010">
    <property type="protein sequence ID" value="KAK5864897.1"/>
    <property type="molecule type" value="Genomic_DNA"/>
</dbReference>